<evidence type="ECO:0000256" key="3">
    <source>
        <dbReference type="SAM" id="MobiDB-lite"/>
    </source>
</evidence>
<dbReference type="EMBL" id="JAJJMA010310300">
    <property type="protein sequence ID" value="MCL7048954.1"/>
    <property type="molecule type" value="Genomic_DNA"/>
</dbReference>
<evidence type="ECO:0000256" key="1">
    <source>
        <dbReference type="ARBA" id="ARBA00023013"/>
    </source>
</evidence>
<dbReference type="PANTHER" id="PTHR33142">
    <property type="entry name" value="CYCLIN-DEPENDENT PROTEIN KINASE INHIBITOR SMR13"/>
    <property type="match status" value="1"/>
</dbReference>
<dbReference type="AlphaFoldDB" id="A0AA41VWS4"/>
<dbReference type="InterPro" id="IPR040389">
    <property type="entry name" value="SMR"/>
</dbReference>
<sequence length="131" mass="15037">MLSIYRDEDLSNPSQSPTFLKLIKSSPRVSGEDQSHISGPISTPPKKMRNEIEDHHHQIRSRESSYCTTPTAKQHKIPEVMTCPPAPKKQRHFYVVNSAKAKKRSDYFIPPLNFEAIFLPDLTTKKKSFRS</sequence>
<dbReference type="PANTHER" id="PTHR33142:SF8">
    <property type="entry name" value="CYCLIN-DEPENDENT PROTEIN KINASE INHIBITOR SMR9"/>
    <property type="match status" value="1"/>
</dbReference>
<evidence type="ECO:0000313" key="5">
    <source>
        <dbReference type="Proteomes" id="UP001177140"/>
    </source>
</evidence>
<evidence type="ECO:0000256" key="2">
    <source>
        <dbReference type="ARBA" id="ARBA00023306"/>
    </source>
</evidence>
<organism evidence="4 5">
    <name type="scientific">Papaver nudicaule</name>
    <name type="common">Iceland poppy</name>
    <dbReference type="NCBI Taxonomy" id="74823"/>
    <lineage>
        <taxon>Eukaryota</taxon>
        <taxon>Viridiplantae</taxon>
        <taxon>Streptophyta</taxon>
        <taxon>Embryophyta</taxon>
        <taxon>Tracheophyta</taxon>
        <taxon>Spermatophyta</taxon>
        <taxon>Magnoliopsida</taxon>
        <taxon>Ranunculales</taxon>
        <taxon>Papaveraceae</taxon>
        <taxon>Papaveroideae</taxon>
        <taxon>Papaver</taxon>
    </lineage>
</organism>
<dbReference type="GO" id="GO:0032875">
    <property type="term" value="P:regulation of DNA endoreduplication"/>
    <property type="evidence" value="ECO:0007669"/>
    <property type="project" value="InterPro"/>
</dbReference>
<keyword evidence="2" id="KW-0131">Cell cycle</keyword>
<protein>
    <submittedName>
        <fullName evidence="4">Uncharacterized protein</fullName>
    </submittedName>
</protein>
<keyword evidence="5" id="KW-1185">Reference proteome</keyword>
<name>A0AA41VWS4_PAPNU</name>
<gene>
    <name evidence="4" type="ORF">MKW94_011289</name>
</gene>
<reference evidence="4" key="1">
    <citation type="submission" date="2022-03" db="EMBL/GenBank/DDBJ databases">
        <title>A functionally conserved STORR gene fusion in Papaver species that diverged 16.8 million years ago.</title>
        <authorList>
            <person name="Catania T."/>
        </authorList>
    </citation>
    <scope>NUCLEOTIDE SEQUENCE</scope>
    <source>
        <strain evidence="4">S-191538</strain>
    </source>
</reference>
<feature type="region of interest" description="Disordered" evidence="3">
    <location>
        <begin position="26"/>
        <end position="74"/>
    </location>
</feature>
<evidence type="ECO:0000313" key="4">
    <source>
        <dbReference type="EMBL" id="MCL7048954.1"/>
    </source>
</evidence>
<dbReference type="Proteomes" id="UP001177140">
    <property type="component" value="Unassembled WGS sequence"/>
</dbReference>
<comment type="caution">
    <text evidence="4">The sequence shown here is derived from an EMBL/GenBank/DDBJ whole genome shotgun (WGS) entry which is preliminary data.</text>
</comment>
<dbReference type="GO" id="GO:0004860">
    <property type="term" value="F:protein kinase inhibitor activity"/>
    <property type="evidence" value="ECO:0007669"/>
    <property type="project" value="UniProtKB-KW"/>
</dbReference>
<feature type="compositionally biased region" description="Basic and acidic residues" evidence="3">
    <location>
        <begin position="48"/>
        <end position="63"/>
    </location>
</feature>
<keyword evidence="1" id="KW-0649">Protein kinase inhibitor</keyword>
<accession>A0AA41VWS4</accession>
<proteinExistence type="predicted"/>